<feature type="region of interest" description="Disordered" evidence="10">
    <location>
        <begin position="30"/>
        <end position="53"/>
    </location>
</feature>
<evidence type="ECO:0000256" key="9">
    <source>
        <dbReference type="RuleBase" id="RU368017"/>
    </source>
</evidence>
<reference evidence="12" key="1">
    <citation type="submission" date="2021-12" db="EMBL/GenBank/DDBJ databases">
        <authorList>
            <person name="King R."/>
        </authorList>
    </citation>
    <scope>NUCLEOTIDE SEQUENCE</scope>
</reference>
<keyword evidence="7 9" id="KW-0496">Mitochondrion</keyword>
<evidence type="ECO:0000256" key="7">
    <source>
        <dbReference type="ARBA" id="ARBA00023128"/>
    </source>
</evidence>
<comment type="subunit">
    <text evidence="9">F-type ATPases have 2 components, CF(1) - the catalytic core - and CF(0) - the membrane proton channel. CF(1) and CF(0) have multiple subunits.</text>
</comment>
<dbReference type="EMBL" id="OU893332">
    <property type="protein sequence ID" value="CAG9782119.1"/>
    <property type="molecule type" value="Genomic_DNA"/>
</dbReference>
<comment type="subcellular location">
    <subcellularLocation>
        <location evidence="9">Mitochondrion</location>
    </subcellularLocation>
    <subcellularLocation>
        <location evidence="9">Mitochondrion inner membrane</location>
    </subcellularLocation>
</comment>
<evidence type="ECO:0000256" key="1">
    <source>
        <dbReference type="ARBA" id="ARBA00007479"/>
    </source>
</evidence>
<keyword evidence="8 9" id="KW-0472">Membrane</keyword>
<gene>
    <name evidence="12" type="ORF">DIATSA_LOCUS406</name>
</gene>
<dbReference type="GO" id="GO:0046933">
    <property type="term" value="F:proton-transporting ATP synthase activity, rotational mechanism"/>
    <property type="evidence" value="ECO:0007669"/>
    <property type="project" value="TreeGrafter"/>
</dbReference>
<evidence type="ECO:0000256" key="2">
    <source>
        <dbReference type="ARBA" id="ARBA00022448"/>
    </source>
</evidence>
<evidence type="ECO:0000256" key="5">
    <source>
        <dbReference type="ARBA" id="ARBA00022792"/>
    </source>
</evidence>
<evidence type="ECO:0000256" key="3">
    <source>
        <dbReference type="ARBA" id="ARBA00022547"/>
    </source>
</evidence>
<evidence type="ECO:0000313" key="13">
    <source>
        <dbReference type="Proteomes" id="UP001153714"/>
    </source>
</evidence>
<dbReference type="OrthoDB" id="67388at2759"/>
<evidence type="ECO:0000256" key="4">
    <source>
        <dbReference type="ARBA" id="ARBA00022781"/>
    </source>
</evidence>
<dbReference type="InterPro" id="IPR013837">
    <property type="entry name" value="ATP_synth_F0_suB"/>
</dbReference>
<evidence type="ECO:0000256" key="8">
    <source>
        <dbReference type="ARBA" id="ARBA00023136"/>
    </source>
</evidence>
<dbReference type="Proteomes" id="UP001153714">
    <property type="component" value="Chromosome 1"/>
</dbReference>
<evidence type="ECO:0000313" key="12">
    <source>
        <dbReference type="EMBL" id="CAG9782119.1"/>
    </source>
</evidence>
<keyword evidence="6 9" id="KW-0406">Ion transport</keyword>
<organism evidence="12 13">
    <name type="scientific">Diatraea saccharalis</name>
    <name type="common">sugarcane borer</name>
    <dbReference type="NCBI Taxonomy" id="40085"/>
    <lineage>
        <taxon>Eukaryota</taxon>
        <taxon>Metazoa</taxon>
        <taxon>Ecdysozoa</taxon>
        <taxon>Arthropoda</taxon>
        <taxon>Hexapoda</taxon>
        <taxon>Insecta</taxon>
        <taxon>Pterygota</taxon>
        <taxon>Neoptera</taxon>
        <taxon>Endopterygota</taxon>
        <taxon>Lepidoptera</taxon>
        <taxon>Glossata</taxon>
        <taxon>Ditrysia</taxon>
        <taxon>Pyraloidea</taxon>
        <taxon>Crambidae</taxon>
        <taxon>Crambinae</taxon>
        <taxon>Diatraea</taxon>
    </lineage>
</organism>
<evidence type="ECO:0000256" key="10">
    <source>
        <dbReference type="SAM" id="MobiDB-lite"/>
    </source>
</evidence>
<protein>
    <recommendedName>
        <fullName evidence="9">ATP synthase subunit b</fullName>
    </recommendedName>
</protein>
<dbReference type="Gene3D" id="1.20.5.2210">
    <property type="match status" value="1"/>
</dbReference>
<feature type="signal peptide" evidence="11">
    <location>
        <begin position="1"/>
        <end position="23"/>
    </location>
</feature>
<sequence>MLSSRVWISQSRLGFFLPQAVFATHTTTCPSKKETAPKRCPSSGGSGSKGQGLTRAIQSGKVRLAFIPEEWFQFFHSKTGVTGPYIFGIVMANYLLSKEIYIMEHEYYLGLSIFVVLTCAVKFLGPAMAADLDKEVDAVQAEFDKTRKDETDLYENTIKSAKDAQWRAEGQKLLMDAKKENIAMQLEAIYRERSMLVYKTVKGRMDYHVKRYRAEARIHQKWMIDWILGNVRKSITPEFEKQALNAAIQELATVANRTN</sequence>
<dbReference type="PANTHER" id="PTHR12733">
    <property type="entry name" value="MITOCHONDRIAL ATP SYNTHASE B CHAIN"/>
    <property type="match status" value="1"/>
</dbReference>
<evidence type="ECO:0000256" key="11">
    <source>
        <dbReference type="SAM" id="SignalP"/>
    </source>
</evidence>
<proteinExistence type="inferred from homology"/>
<keyword evidence="4 9" id="KW-0375">Hydrogen ion transport</keyword>
<comment type="similarity">
    <text evidence="1 9">Belongs to the eukaryotic ATPase B chain family.</text>
</comment>
<dbReference type="GO" id="GO:0045259">
    <property type="term" value="C:proton-transporting ATP synthase complex"/>
    <property type="evidence" value="ECO:0007669"/>
    <property type="project" value="UniProtKB-KW"/>
</dbReference>
<keyword evidence="13" id="KW-1185">Reference proteome</keyword>
<evidence type="ECO:0000256" key="6">
    <source>
        <dbReference type="ARBA" id="ARBA00023065"/>
    </source>
</evidence>
<dbReference type="SUPFAM" id="SSF161060">
    <property type="entry name" value="ATP synthase B chain-like"/>
    <property type="match status" value="1"/>
</dbReference>
<keyword evidence="3 9" id="KW-0138">CF(0)</keyword>
<comment type="function">
    <text evidence="9">Subunit b, of the mitochondrial membrane ATP synthase complex (F(1)F(0) ATP synthase or Complex V) that produces ATP from ADP in the presence of a proton gradient across the membrane which is generated by electron transport complexes of the respiratory chain. ATP synthase complex consist of a soluble F(1) head domain - the catalytic core - and a membrane F(1) domain - the membrane proton channel. These two domains are linked by a central stalk rotating inside the F(1) region and a stationary peripheral stalk. During catalysis, ATP synthesis in the catalytic domain of F(1) is coupled via a rotary mechanism of the central stalk subunits to proton translocation. In vivo, can only synthesize ATP although its ATP hydrolase activity can be activated artificially in vitro. Part of the complex F(0) domain. Part of the complex F(0) domain and the peripheric stalk, which acts as a stator to hold the catalytic alpha(3)beta(3) subcomplex and subunit a/ATP6 static relative to the rotary elements.</text>
</comment>
<dbReference type="PANTHER" id="PTHR12733:SF3">
    <property type="entry name" value="ATP SYNTHASE F(0) COMPLEX SUBUNIT B1, MITOCHONDRIAL"/>
    <property type="match status" value="1"/>
</dbReference>
<accession>A0A9N9N223</accession>
<dbReference type="AlphaFoldDB" id="A0A9N9N223"/>
<keyword evidence="11" id="KW-0732">Signal</keyword>
<name>A0A9N9N223_9NEOP</name>
<dbReference type="InterPro" id="IPR008688">
    <property type="entry name" value="ATP_synth_Bsub_B/MI25"/>
</dbReference>
<dbReference type="GO" id="GO:0005743">
    <property type="term" value="C:mitochondrial inner membrane"/>
    <property type="evidence" value="ECO:0007669"/>
    <property type="project" value="UniProtKB-SubCell"/>
</dbReference>
<dbReference type="Pfam" id="PF05405">
    <property type="entry name" value="Mt_ATP-synt_B"/>
    <property type="match status" value="1"/>
</dbReference>
<keyword evidence="2 9" id="KW-0813">Transport</keyword>
<feature type="chain" id="PRO_5040191861" description="ATP synthase subunit b" evidence="11">
    <location>
        <begin position="24"/>
        <end position="259"/>
    </location>
</feature>
<keyword evidence="5 9" id="KW-0999">Mitochondrion inner membrane</keyword>
<reference evidence="12" key="2">
    <citation type="submission" date="2022-10" db="EMBL/GenBank/DDBJ databases">
        <authorList>
            <consortium name="ENA_rothamsted_submissions"/>
            <consortium name="culmorum"/>
            <person name="King R."/>
        </authorList>
    </citation>
    <scope>NUCLEOTIDE SEQUENCE</scope>
</reference>